<accession>A0A445FCV8</accession>
<dbReference type="PRINTS" id="PR00368">
    <property type="entry name" value="FADPNR"/>
</dbReference>
<dbReference type="PANTHER" id="PTHR43557:SF2">
    <property type="entry name" value="RIESKE DOMAIN-CONTAINING PROTEIN-RELATED"/>
    <property type="match status" value="1"/>
</dbReference>
<dbReference type="InterPro" id="IPR016156">
    <property type="entry name" value="FAD/NAD-linked_Rdtase_dimer_sf"/>
</dbReference>
<evidence type="ECO:0000256" key="8">
    <source>
        <dbReference type="ARBA" id="ARBA00038920"/>
    </source>
</evidence>
<keyword evidence="6" id="KW-0520">NAD</keyword>
<dbReference type="PRINTS" id="PR00411">
    <property type="entry name" value="PNDRDTASEI"/>
</dbReference>
<evidence type="ECO:0000256" key="2">
    <source>
        <dbReference type="ARBA" id="ARBA00006442"/>
    </source>
</evidence>
<dbReference type="SUPFAM" id="SSF55424">
    <property type="entry name" value="FAD/NAD-linked reductases, dimerisation (C-terminal) domain"/>
    <property type="match status" value="1"/>
</dbReference>
<dbReference type="AlphaFoldDB" id="A0A445FCV8"/>
<name>A0A445FCV8_GLYSO</name>
<dbReference type="Pfam" id="PF07992">
    <property type="entry name" value="Pyr_redox_2"/>
    <property type="match status" value="1"/>
</dbReference>
<protein>
    <recommendedName>
        <fullName evidence="8">monodehydroascorbate reductase (NADH)</fullName>
        <ecNumber evidence="8">1.6.5.4</ecNumber>
    </recommendedName>
</protein>
<dbReference type="SUPFAM" id="SSF51905">
    <property type="entry name" value="FAD/NAD(P)-binding domain"/>
    <property type="match status" value="2"/>
</dbReference>
<keyword evidence="3" id="KW-0285">Flavoprotein</keyword>
<evidence type="ECO:0000259" key="11">
    <source>
        <dbReference type="Pfam" id="PF21791"/>
    </source>
</evidence>
<proteinExistence type="inferred from homology"/>
<evidence type="ECO:0000256" key="6">
    <source>
        <dbReference type="ARBA" id="ARBA00023027"/>
    </source>
</evidence>
<dbReference type="EMBL" id="QZWG01000019">
    <property type="protein sequence ID" value="RZB46679.1"/>
    <property type="molecule type" value="Genomic_DNA"/>
</dbReference>
<keyword evidence="9" id="KW-0472">Membrane</keyword>
<dbReference type="InterPro" id="IPR036188">
    <property type="entry name" value="FAD/NAD-bd_sf"/>
</dbReference>
<comment type="cofactor">
    <cofactor evidence="1">
        <name>FAD</name>
        <dbReference type="ChEBI" id="CHEBI:57692"/>
    </cofactor>
</comment>
<dbReference type="InterPro" id="IPR050446">
    <property type="entry name" value="FAD-oxidoreductase/Apoptosis"/>
</dbReference>
<feature type="transmembrane region" description="Helical" evidence="9">
    <location>
        <begin position="384"/>
        <end position="403"/>
    </location>
</feature>
<evidence type="ECO:0000259" key="10">
    <source>
        <dbReference type="Pfam" id="PF07992"/>
    </source>
</evidence>
<dbReference type="InterPro" id="IPR048618">
    <property type="entry name" value="MDHAR3-like_C"/>
</dbReference>
<keyword evidence="7" id="KW-0676">Redox-active center</keyword>
<evidence type="ECO:0000313" key="12">
    <source>
        <dbReference type="EMBL" id="RZB46679.1"/>
    </source>
</evidence>
<dbReference type="PANTHER" id="PTHR43557">
    <property type="entry name" value="APOPTOSIS-INDUCING FACTOR 1"/>
    <property type="match status" value="1"/>
</dbReference>
<comment type="caution">
    <text evidence="12">The sequence shown here is derived from an EMBL/GenBank/DDBJ whole genome shotgun (WGS) entry which is preliminary data.</text>
</comment>
<keyword evidence="13" id="KW-1185">Reference proteome</keyword>
<keyword evidence="9" id="KW-1133">Transmembrane helix</keyword>
<feature type="transmembrane region" description="Helical" evidence="9">
    <location>
        <begin position="1077"/>
        <end position="1100"/>
    </location>
</feature>
<feature type="domain" description="FAD/NAD(P)-binding" evidence="10">
    <location>
        <begin position="635"/>
        <end position="949"/>
    </location>
</feature>
<evidence type="ECO:0000256" key="4">
    <source>
        <dbReference type="ARBA" id="ARBA00022827"/>
    </source>
</evidence>
<dbReference type="Pfam" id="PF21791">
    <property type="entry name" value="MDHAR3-like_C"/>
    <property type="match status" value="1"/>
</dbReference>
<evidence type="ECO:0000256" key="1">
    <source>
        <dbReference type="ARBA" id="ARBA00001974"/>
    </source>
</evidence>
<feature type="domain" description="Monodehydroascorbate reductase 3-like C-terminal" evidence="11">
    <location>
        <begin position="968"/>
        <end position="1051"/>
    </location>
</feature>
<dbReference type="Gene3D" id="3.50.50.60">
    <property type="entry name" value="FAD/NAD(P)-binding domain"/>
    <property type="match status" value="2"/>
</dbReference>
<evidence type="ECO:0000256" key="5">
    <source>
        <dbReference type="ARBA" id="ARBA00023002"/>
    </source>
</evidence>
<comment type="similarity">
    <text evidence="2">Belongs to the FAD-dependent oxidoreductase family.</text>
</comment>
<dbReference type="GO" id="GO:0016656">
    <property type="term" value="F:monodehydroascorbate reductase (NADH) activity"/>
    <property type="evidence" value="ECO:0007669"/>
    <property type="project" value="UniProtKB-EC"/>
</dbReference>
<feature type="transmembrane region" description="Helical" evidence="9">
    <location>
        <begin position="410"/>
        <end position="433"/>
    </location>
</feature>
<evidence type="ECO:0000313" key="13">
    <source>
        <dbReference type="Proteomes" id="UP000289340"/>
    </source>
</evidence>
<gene>
    <name evidence="12" type="ORF">D0Y65_050639</name>
</gene>
<dbReference type="EC" id="1.6.5.4" evidence="8"/>
<organism evidence="12 13">
    <name type="scientific">Glycine soja</name>
    <name type="common">Wild soybean</name>
    <dbReference type="NCBI Taxonomy" id="3848"/>
    <lineage>
        <taxon>Eukaryota</taxon>
        <taxon>Viridiplantae</taxon>
        <taxon>Streptophyta</taxon>
        <taxon>Embryophyta</taxon>
        <taxon>Tracheophyta</taxon>
        <taxon>Spermatophyta</taxon>
        <taxon>Magnoliopsida</taxon>
        <taxon>eudicotyledons</taxon>
        <taxon>Gunneridae</taxon>
        <taxon>Pentapetalae</taxon>
        <taxon>rosids</taxon>
        <taxon>fabids</taxon>
        <taxon>Fabales</taxon>
        <taxon>Fabaceae</taxon>
        <taxon>Papilionoideae</taxon>
        <taxon>50 kb inversion clade</taxon>
        <taxon>NPAAA clade</taxon>
        <taxon>indigoferoid/millettioid clade</taxon>
        <taxon>Phaseoleae</taxon>
        <taxon>Glycine</taxon>
        <taxon>Glycine subgen. Soja</taxon>
    </lineage>
</organism>
<dbReference type="GO" id="GO:0005737">
    <property type="term" value="C:cytoplasm"/>
    <property type="evidence" value="ECO:0007669"/>
    <property type="project" value="TreeGrafter"/>
</dbReference>
<dbReference type="Proteomes" id="UP000289340">
    <property type="component" value="Chromosome 19"/>
</dbReference>
<reference evidence="12 13" key="1">
    <citation type="submission" date="2018-09" db="EMBL/GenBank/DDBJ databases">
        <title>A high-quality reference genome of wild soybean provides a powerful tool to mine soybean genomes.</title>
        <authorList>
            <person name="Xie M."/>
            <person name="Chung C.Y.L."/>
            <person name="Li M.-W."/>
            <person name="Wong F.-L."/>
            <person name="Chan T.-F."/>
            <person name="Lam H.-M."/>
        </authorList>
    </citation>
    <scope>NUCLEOTIDE SEQUENCE [LARGE SCALE GENOMIC DNA]</scope>
    <source>
        <strain evidence="13">cv. W05</strain>
        <tissue evidence="12">Hypocotyl of etiolated seedlings</tissue>
    </source>
</reference>
<evidence type="ECO:0000256" key="7">
    <source>
        <dbReference type="ARBA" id="ARBA00023284"/>
    </source>
</evidence>
<sequence length="1106" mass="122578">MSVSTTFSIIWYHFSASWSMRLVKKIGSWCFPSSCTRVELTASSATERYRSTGTPGLGRLRTSGVAMVYLKVKKACSQLLDFLDVSKTTHLQNSSAFVGVGFYSLMHDHKAQEFSFTDLESTFFWVEAHIIFVELSEHLFQVYHMLGNALRFNDHVVNIDSVLKRVLATGNRLLPSGNRLPESKTLCLGTNGKLVADNVGMDSRHVRWLPREQLDKLFDGLLASVRSVLPQIYIKFIVQACLVNNEGSDWKPFVHDLSTFNRCGVRLGKLPSGRIGCYLQALSIALLCLLLISHDGHNLLGPRSLKSLLFRLQSQGVDRREDGQCQGRPRVSGKFSSIGYHWSFPDVPNGVKMAFLGLVGQSSVGRSSQNGVDHTVNLLGGFLFLWRLLLAPLLLVSLSFLIFHSISSSVYFVIHMMLLLVSFSLGGFVGGSFVDTSKLKASSRIVVRLTVEVVTLLLELFGERLALVWLKPFVRFMLRSIECNATSGLRFWIWTAMCPNLSMNFLRDSLSACHRLAKSICVCHGFWWRIGAFEKGLRLHTSALRIAFVKRTRGGDLQNDGLQCSRAISVVVVVGPVRDLQILWECLERKRSQKIVHPRLFELKINKRIRRCFVVLRCVALCGCEAGKMGRAFVYVILGGGVAAGYAALEFVKKGVSHGELCIISDEPVAPYERPALSKGFLLPEAAARLPSFHTCVGANEERLTPKWYKEHGIELVLGTGVKSADVKRKTLLTTTGETISYKILIVATGARALKLEEFGVTGSDAGNVCYLRDIADANRLVDVMQSCPGGNAVVIGGGYIGMECAASLVINKINVTMVFPEEHCMARLFTSKIANYYEEYYKSRGVNFIKGTVLSSFDFDSNGKVTAVNLRDGSTLSVDMVVVGIGIRPNTGLFEGQLTLEKGGIKVNGMLQSSNSSVYAIGDVAAFPVKAVGETRRLEHVDSARKSARHVVSAIMEPNKTREFDYLPFFYSRIFTLSWQFYGDNVGEVVYYGDMSGSTFGAYWVSKDHLVGAFLEGGTKEEYEAIAKATRLRPVIEDLTELERQGLRFAVTVSEKPMASPPIEVRASDLLLEKPLYAWHATAGVIIAASIAGFAYFYGKKRHRW</sequence>
<keyword evidence="9" id="KW-0812">Transmembrane</keyword>
<dbReference type="Gene3D" id="3.30.390.30">
    <property type="match status" value="1"/>
</dbReference>
<keyword evidence="5" id="KW-0560">Oxidoreductase</keyword>
<dbReference type="InterPro" id="IPR023753">
    <property type="entry name" value="FAD/NAD-binding_dom"/>
</dbReference>
<evidence type="ECO:0000256" key="3">
    <source>
        <dbReference type="ARBA" id="ARBA00022630"/>
    </source>
</evidence>
<keyword evidence="4" id="KW-0274">FAD</keyword>
<evidence type="ECO:0000256" key="9">
    <source>
        <dbReference type="SAM" id="Phobius"/>
    </source>
</evidence>